<feature type="region of interest" description="Disordered" evidence="1">
    <location>
        <begin position="488"/>
        <end position="573"/>
    </location>
</feature>
<organism evidence="3 4">
    <name type="scientific">Absidia repens</name>
    <dbReference type="NCBI Taxonomy" id="90262"/>
    <lineage>
        <taxon>Eukaryota</taxon>
        <taxon>Fungi</taxon>
        <taxon>Fungi incertae sedis</taxon>
        <taxon>Mucoromycota</taxon>
        <taxon>Mucoromycotina</taxon>
        <taxon>Mucoromycetes</taxon>
        <taxon>Mucorales</taxon>
        <taxon>Cunninghamellaceae</taxon>
        <taxon>Absidia</taxon>
    </lineage>
</organism>
<feature type="compositionally biased region" description="Low complexity" evidence="1">
    <location>
        <begin position="933"/>
        <end position="977"/>
    </location>
</feature>
<feature type="compositionally biased region" description="Acidic residues" evidence="1">
    <location>
        <begin position="707"/>
        <end position="738"/>
    </location>
</feature>
<feature type="compositionally biased region" description="Polar residues" evidence="1">
    <location>
        <begin position="211"/>
        <end position="247"/>
    </location>
</feature>
<sequence>MQSRYYNELDHLRNASQRPQPSRSLDRSTESPVHPSSDVRTHTRTQSATNPTKGVSTHFDQKVKTTYFDRNGGGWLDPTSVQLTASRSSPSFPHPNSHQTANTAAIPTKTATTTITENEHTKEMLGAVSNEDILKLTHLTNQLPMVSRKHNHMQPGHNQAKPWQHLEEEDTLSTAAPEQQQQQQQQTSDMPNHSQITDTGFTDLLNQDFIKSSSPVSDTDFSAQQTIPSGNPSTISTDTDDSQFSWQNNSNSSRRYIKQPILPALPIDNQNATAEKTRHDHPLSITTATSPNHDSNLTPSSSQETRNNNRRSWYKSLMKRDKKGKSKYYDSALTNSNYDKSGNDTLDDRENIHHTLQNESTNVDAGREYMNNRSQTQPLMNTATNALVPPPAPARKRHAHLSIRRLRLSSKNRQSSTPPGFICDFPSSHKTNITRSNDITHESHAAVINTTNTKRADGKLRHFFYGRRHSFDNMREYDSVTDGTATRMDSRLDTTTESALSSISGIKGGNEHARTTPNSINMDHLDSHKPSSSAASSPRMPSFNLPFNQSSSSPRSKTFSLPPPTSSTTTTSSSYNATAALAIGISRPDMDDLSSIDGSSPQHDMTDQQYYHEMDNKTKHQLIPQVEYMDDTHMILDDTPNMSQLQHQLQQQKDSDQQQRPKRILYFDYHSLPRDNAYGEAMGIKGLVKAMIDKGYGTISERRIKPDDDDEEEYDDNNDNDDDYDDYDEEEQDDDDSTGADAYHDGDNTVDHGDLDQEYPKSPTDKKDENNAIPSIEASKVITGDAYSSWVNKKHLVNAKSKTRLIAEIHVDDDTDAELVTLTQLTDENSLLKGQLLNLHVSFLVSDKTENDLAGYIQDSNNLYKNVEDRLGSLDPFIANAEAFLNERKQQYRAFVPMDDSTSDPPQQQQRQLQQANPRKNSDSDSGHGVRFTTTNSSRSSSFSSLTTPSPKTQQSAVSSSTTTARPPSLASSHRSNSSAFQQSLWNYVPYQQYNAYEYRQDQLKDAVSDLRRGIDEFKRSLTDTEDLVHLVQIDMNDTKAKMDTYLKDVPETHYSELKRLEVSIESILANRAKSRGMELLYWLLTALLTGCAFLLWAVICVLKLGQTAISFPKKMIKAFNDHMEERNKIVKQAGMRIVAKGADRPPSVSSSSSRSSIVPLTMEEQDSATAFNQRPSSSRRRSSRRTSIPK</sequence>
<name>A0A1X2I9I3_9FUNG</name>
<evidence type="ECO:0000313" key="3">
    <source>
        <dbReference type="EMBL" id="ORZ11248.1"/>
    </source>
</evidence>
<evidence type="ECO:0000256" key="2">
    <source>
        <dbReference type="SAM" id="Phobius"/>
    </source>
</evidence>
<keyword evidence="2" id="KW-1133">Transmembrane helix</keyword>
<protein>
    <submittedName>
        <fullName evidence="3">Uncharacterized protein</fullName>
    </submittedName>
</protein>
<feature type="region of interest" description="Disordered" evidence="1">
    <location>
        <begin position="586"/>
        <end position="605"/>
    </location>
</feature>
<gene>
    <name evidence="3" type="ORF">BCR42DRAFT_494264</name>
</gene>
<feature type="compositionally biased region" description="Polar residues" evidence="1">
    <location>
        <begin position="284"/>
        <end position="306"/>
    </location>
</feature>
<feature type="compositionally biased region" description="Low complexity" evidence="1">
    <location>
        <begin position="100"/>
        <end position="110"/>
    </location>
</feature>
<feature type="transmembrane region" description="Helical" evidence="2">
    <location>
        <begin position="1080"/>
        <end position="1106"/>
    </location>
</feature>
<feature type="region of interest" description="Disordered" evidence="1">
    <location>
        <begin position="701"/>
        <end position="773"/>
    </location>
</feature>
<keyword evidence="2" id="KW-0812">Transmembrane</keyword>
<evidence type="ECO:0000313" key="4">
    <source>
        <dbReference type="Proteomes" id="UP000193560"/>
    </source>
</evidence>
<accession>A0A1X2I9I3</accession>
<comment type="caution">
    <text evidence="3">The sequence shown here is derived from an EMBL/GenBank/DDBJ whole genome shotgun (WGS) entry which is preliminary data.</text>
</comment>
<feature type="compositionally biased region" description="Polar residues" evidence="1">
    <location>
        <begin position="545"/>
        <end position="559"/>
    </location>
</feature>
<dbReference type="Proteomes" id="UP000193560">
    <property type="component" value="Unassembled WGS sequence"/>
</dbReference>
<evidence type="ECO:0000256" key="1">
    <source>
        <dbReference type="SAM" id="MobiDB-lite"/>
    </source>
</evidence>
<feature type="compositionally biased region" description="Polar residues" evidence="1">
    <location>
        <begin position="79"/>
        <end position="99"/>
    </location>
</feature>
<feature type="region of interest" description="Disordered" evidence="1">
    <location>
        <begin position="1"/>
        <end position="58"/>
    </location>
</feature>
<feature type="region of interest" description="Disordered" evidence="1">
    <location>
        <begin position="149"/>
        <end position="199"/>
    </location>
</feature>
<reference evidence="3 4" key="1">
    <citation type="submission" date="2016-07" db="EMBL/GenBank/DDBJ databases">
        <title>Pervasive Adenine N6-methylation of Active Genes in Fungi.</title>
        <authorList>
            <consortium name="DOE Joint Genome Institute"/>
            <person name="Mondo S.J."/>
            <person name="Dannebaum R.O."/>
            <person name="Kuo R.C."/>
            <person name="Labutti K."/>
            <person name="Haridas S."/>
            <person name="Kuo A."/>
            <person name="Salamov A."/>
            <person name="Ahrendt S.R."/>
            <person name="Lipzen A."/>
            <person name="Sullivan W."/>
            <person name="Andreopoulos W.B."/>
            <person name="Clum A."/>
            <person name="Lindquist E."/>
            <person name="Daum C."/>
            <person name="Ramamoorthy G.K."/>
            <person name="Gryganskyi A."/>
            <person name="Culley D."/>
            <person name="Magnuson J.K."/>
            <person name="James T.Y."/>
            <person name="O'Malley M.A."/>
            <person name="Stajich J.E."/>
            <person name="Spatafora J.W."/>
            <person name="Visel A."/>
            <person name="Grigoriev I.V."/>
        </authorList>
    </citation>
    <scope>NUCLEOTIDE SEQUENCE [LARGE SCALE GENOMIC DNA]</scope>
    <source>
        <strain evidence="3 4">NRRL 1336</strain>
    </source>
</reference>
<feature type="region of interest" description="Disordered" evidence="1">
    <location>
        <begin position="274"/>
        <end position="348"/>
    </location>
</feature>
<feature type="region of interest" description="Disordered" evidence="1">
    <location>
        <begin position="1142"/>
        <end position="1191"/>
    </location>
</feature>
<feature type="compositionally biased region" description="Basic and acidic residues" evidence="1">
    <location>
        <begin position="742"/>
        <end position="770"/>
    </location>
</feature>
<dbReference type="OrthoDB" id="2290256at2759"/>
<feature type="region of interest" description="Disordered" evidence="1">
    <location>
        <begin position="211"/>
        <end position="251"/>
    </location>
</feature>
<keyword evidence="2" id="KW-0472">Membrane</keyword>
<feature type="region of interest" description="Disordered" evidence="1">
    <location>
        <begin position="70"/>
        <end position="110"/>
    </location>
</feature>
<dbReference type="STRING" id="90262.A0A1X2I9I3"/>
<feature type="compositionally biased region" description="Polar residues" evidence="1">
    <location>
        <begin position="44"/>
        <end position="55"/>
    </location>
</feature>
<feature type="compositionally biased region" description="Low complexity" evidence="1">
    <location>
        <begin position="1145"/>
        <end position="1157"/>
    </location>
</feature>
<feature type="compositionally biased region" description="Polar residues" evidence="1">
    <location>
        <begin position="187"/>
        <end position="199"/>
    </location>
</feature>
<dbReference type="AlphaFoldDB" id="A0A1X2I9I3"/>
<feature type="compositionally biased region" description="Polar residues" evidence="1">
    <location>
        <begin position="495"/>
        <end position="504"/>
    </location>
</feature>
<proteinExistence type="predicted"/>
<feature type="region of interest" description="Disordered" evidence="1">
    <location>
        <begin position="897"/>
        <end position="977"/>
    </location>
</feature>
<feature type="compositionally biased region" description="Polar residues" evidence="1">
    <location>
        <begin position="14"/>
        <end position="23"/>
    </location>
</feature>
<dbReference type="EMBL" id="MCGE01000022">
    <property type="protein sequence ID" value="ORZ11248.1"/>
    <property type="molecule type" value="Genomic_DNA"/>
</dbReference>
<keyword evidence="4" id="KW-1185">Reference proteome</keyword>
<feature type="compositionally biased region" description="Polar residues" evidence="1">
    <location>
        <begin position="332"/>
        <end position="344"/>
    </location>
</feature>